<comment type="function">
    <text evidence="4">Catalyzes the interconversion of L-alanine and D-alanine. May also act on other amino acids.</text>
</comment>
<dbReference type="PRINTS" id="PR00992">
    <property type="entry name" value="ALARACEMASE"/>
</dbReference>
<dbReference type="FunFam" id="3.20.20.10:FF:000002">
    <property type="entry name" value="Alanine racemase"/>
    <property type="match status" value="1"/>
</dbReference>
<evidence type="ECO:0000313" key="8">
    <source>
        <dbReference type="EMBL" id="HIX76921.1"/>
    </source>
</evidence>
<dbReference type="GO" id="GO:0030170">
    <property type="term" value="F:pyridoxal phosphate binding"/>
    <property type="evidence" value="ECO:0007669"/>
    <property type="project" value="UniProtKB-UniRule"/>
</dbReference>
<evidence type="ECO:0000256" key="6">
    <source>
        <dbReference type="PIRSR" id="PIRSR600821-52"/>
    </source>
</evidence>
<dbReference type="HAMAP" id="MF_01201">
    <property type="entry name" value="Ala_racemase"/>
    <property type="match status" value="1"/>
</dbReference>
<gene>
    <name evidence="8" type="primary">alr</name>
    <name evidence="8" type="ORF">H9734_04905</name>
</gene>
<organism evidence="8 9">
    <name type="scientific">Candidatus Fusicatenibacter merdavium</name>
    <dbReference type="NCBI Taxonomy" id="2838600"/>
    <lineage>
        <taxon>Bacteria</taxon>
        <taxon>Bacillati</taxon>
        <taxon>Bacillota</taxon>
        <taxon>Clostridia</taxon>
        <taxon>Lachnospirales</taxon>
        <taxon>Lachnospiraceae</taxon>
        <taxon>Fusicatenibacter</taxon>
    </lineage>
</organism>
<dbReference type="SUPFAM" id="SSF50621">
    <property type="entry name" value="Alanine racemase C-terminal domain-like"/>
    <property type="match status" value="1"/>
</dbReference>
<feature type="domain" description="Alanine racemase C-terminal" evidence="7">
    <location>
        <begin position="244"/>
        <end position="373"/>
    </location>
</feature>
<feature type="binding site" evidence="4 6">
    <location>
        <position position="314"/>
    </location>
    <ligand>
        <name>substrate</name>
    </ligand>
</feature>
<dbReference type="InterPro" id="IPR000821">
    <property type="entry name" value="Ala_racemase"/>
</dbReference>
<dbReference type="InterPro" id="IPR001608">
    <property type="entry name" value="Ala_racemase_N"/>
</dbReference>
<feature type="modified residue" description="N6-(pyridoxal phosphate)lysine" evidence="4 5">
    <location>
        <position position="37"/>
    </location>
</feature>
<evidence type="ECO:0000259" key="7">
    <source>
        <dbReference type="SMART" id="SM01005"/>
    </source>
</evidence>
<dbReference type="PANTHER" id="PTHR30511:SF0">
    <property type="entry name" value="ALANINE RACEMASE, CATABOLIC-RELATED"/>
    <property type="match status" value="1"/>
</dbReference>
<dbReference type="Pfam" id="PF01168">
    <property type="entry name" value="Ala_racemase_N"/>
    <property type="match status" value="1"/>
</dbReference>
<comment type="similarity">
    <text evidence="4">Belongs to the alanine racemase family.</text>
</comment>
<reference evidence="8" key="1">
    <citation type="journal article" date="2021" name="PeerJ">
        <title>Extensive microbial diversity within the chicken gut microbiome revealed by metagenomics and culture.</title>
        <authorList>
            <person name="Gilroy R."/>
            <person name="Ravi A."/>
            <person name="Getino M."/>
            <person name="Pursley I."/>
            <person name="Horton D.L."/>
            <person name="Alikhan N.F."/>
            <person name="Baker D."/>
            <person name="Gharbi K."/>
            <person name="Hall N."/>
            <person name="Watson M."/>
            <person name="Adriaenssens E.M."/>
            <person name="Foster-Nyarko E."/>
            <person name="Jarju S."/>
            <person name="Secka A."/>
            <person name="Antonio M."/>
            <person name="Oren A."/>
            <person name="Chaudhuri R.R."/>
            <person name="La Ragione R."/>
            <person name="Hildebrand F."/>
            <person name="Pallen M.J."/>
        </authorList>
    </citation>
    <scope>NUCLEOTIDE SEQUENCE</scope>
    <source>
        <strain evidence="8">CHK183-1962</strain>
    </source>
</reference>
<dbReference type="Gene3D" id="2.40.37.10">
    <property type="entry name" value="Lyase, Ornithine Decarboxylase, Chain A, domain 1"/>
    <property type="match status" value="1"/>
</dbReference>
<comment type="catalytic activity">
    <reaction evidence="4">
        <text>L-alanine = D-alanine</text>
        <dbReference type="Rhea" id="RHEA:20249"/>
        <dbReference type="ChEBI" id="CHEBI:57416"/>
        <dbReference type="ChEBI" id="CHEBI:57972"/>
        <dbReference type="EC" id="5.1.1.1"/>
    </reaction>
</comment>
<dbReference type="InterPro" id="IPR009006">
    <property type="entry name" value="Ala_racemase/Decarboxylase_C"/>
</dbReference>
<keyword evidence="2 4" id="KW-0663">Pyridoxal phosphate</keyword>
<comment type="cofactor">
    <cofactor evidence="1 4 5">
        <name>pyridoxal 5'-phosphate</name>
        <dbReference type="ChEBI" id="CHEBI:597326"/>
    </cofactor>
</comment>
<evidence type="ECO:0000313" key="9">
    <source>
        <dbReference type="Proteomes" id="UP000886890"/>
    </source>
</evidence>
<dbReference type="PANTHER" id="PTHR30511">
    <property type="entry name" value="ALANINE RACEMASE"/>
    <property type="match status" value="1"/>
</dbReference>
<dbReference type="GO" id="GO:0030632">
    <property type="term" value="P:D-alanine biosynthetic process"/>
    <property type="evidence" value="ECO:0007669"/>
    <property type="project" value="UniProtKB-UniRule"/>
</dbReference>
<name>A0A9D1XD53_9FIRM</name>
<dbReference type="AlphaFoldDB" id="A0A9D1XD53"/>
<evidence type="ECO:0000256" key="1">
    <source>
        <dbReference type="ARBA" id="ARBA00001933"/>
    </source>
</evidence>
<dbReference type="SUPFAM" id="SSF51419">
    <property type="entry name" value="PLP-binding barrel"/>
    <property type="match status" value="1"/>
</dbReference>
<dbReference type="NCBIfam" id="TIGR00492">
    <property type="entry name" value="alr"/>
    <property type="match status" value="1"/>
</dbReference>
<dbReference type="InterPro" id="IPR011079">
    <property type="entry name" value="Ala_racemase_C"/>
</dbReference>
<dbReference type="EMBL" id="DXEK01000080">
    <property type="protein sequence ID" value="HIX76921.1"/>
    <property type="molecule type" value="Genomic_DNA"/>
</dbReference>
<dbReference type="InterPro" id="IPR020622">
    <property type="entry name" value="Ala_racemase_pyridoxalP-BS"/>
</dbReference>
<comment type="caution">
    <text evidence="8">The sequence shown here is derived from an EMBL/GenBank/DDBJ whole genome shotgun (WGS) entry which is preliminary data.</text>
</comment>
<dbReference type="GO" id="GO:0005829">
    <property type="term" value="C:cytosol"/>
    <property type="evidence" value="ECO:0007669"/>
    <property type="project" value="TreeGrafter"/>
</dbReference>
<protein>
    <recommendedName>
        <fullName evidence="4">Alanine racemase</fullName>
        <ecNumber evidence="4">5.1.1.1</ecNumber>
    </recommendedName>
</protein>
<keyword evidence="3 4" id="KW-0413">Isomerase</keyword>
<dbReference type="Proteomes" id="UP000886890">
    <property type="component" value="Unassembled WGS sequence"/>
</dbReference>
<dbReference type="PROSITE" id="PS00395">
    <property type="entry name" value="ALANINE_RACEMASE"/>
    <property type="match status" value="1"/>
</dbReference>
<feature type="active site" description="Proton acceptor; specific for D-alanine" evidence="4">
    <location>
        <position position="37"/>
    </location>
</feature>
<feature type="binding site" evidence="4 6">
    <location>
        <position position="134"/>
    </location>
    <ligand>
        <name>substrate</name>
    </ligand>
</feature>
<dbReference type="EC" id="5.1.1.1" evidence="4"/>
<feature type="active site" description="Proton acceptor; specific for L-alanine" evidence="4">
    <location>
        <position position="265"/>
    </location>
</feature>
<dbReference type="GO" id="GO:0008784">
    <property type="term" value="F:alanine racemase activity"/>
    <property type="evidence" value="ECO:0007669"/>
    <property type="project" value="UniProtKB-UniRule"/>
</dbReference>
<dbReference type="SMART" id="SM01005">
    <property type="entry name" value="Ala_racemase_C"/>
    <property type="match status" value="1"/>
</dbReference>
<dbReference type="InterPro" id="IPR029066">
    <property type="entry name" value="PLP-binding_barrel"/>
</dbReference>
<proteinExistence type="inferred from homology"/>
<dbReference type="Pfam" id="PF00842">
    <property type="entry name" value="Ala_racemase_C"/>
    <property type="match status" value="1"/>
</dbReference>
<evidence type="ECO:0000256" key="4">
    <source>
        <dbReference type="HAMAP-Rule" id="MF_01201"/>
    </source>
</evidence>
<accession>A0A9D1XD53</accession>
<sequence length="377" mass="41911">MEYLRCYAQVSLSAIGHNIGEVRKRLAPGVKLMAVIKADAYGHGACRVGKYLEPQVDYFAVATLEEALELRKGGITHPILILSYISPSQYSELVEHDITQTIDSLDQAEALEKVAARSGKRAKIHIAVDTGMTRIGFQVTEEEADRIAQIAQLPHLKLEGIFTHFSCADQADKTYCEMQLEKFERMCRYLEERGVKIPIRHICNSAGIMEFDGHRFDMVRSGIVTYGLYPSEEVQKDRLELIPAMEWKAHVIHIKDVEAGVSVGYGATFTTSRPVTKIATVSVGYADGYPRALSGKGSVLIHGKRAPILGRVCMDQMMVDVTGIPDVKVEDVVTLAGRDGEEKISMEEIADPAMRFNYEMVCGIGKRVPRIYTENPE</sequence>
<evidence type="ECO:0000256" key="5">
    <source>
        <dbReference type="PIRSR" id="PIRSR600821-50"/>
    </source>
</evidence>
<dbReference type="Gene3D" id="3.20.20.10">
    <property type="entry name" value="Alanine racemase"/>
    <property type="match status" value="1"/>
</dbReference>
<reference evidence="8" key="2">
    <citation type="submission" date="2021-04" db="EMBL/GenBank/DDBJ databases">
        <authorList>
            <person name="Gilroy R."/>
        </authorList>
    </citation>
    <scope>NUCLEOTIDE SEQUENCE</scope>
    <source>
        <strain evidence="8">CHK183-1962</strain>
    </source>
</reference>
<comment type="pathway">
    <text evidence="4">Amino-acid biosynthesis; D-alanine biosynthesis; D-alanine from L-alanine: step 1/1.</text>
</comment>
<evidence type="ECO:0000256" key="3">
    <source>
        <dbReference type="ARBA" id="ARBA00023235"/>
    </source>
</evidence>
<dbReference type="CDD" id="cd00430">
    <property type="entry name" value="PLPDE_III_AR"/>
    <property type="match status" value="1"/>
</dbReference>
<evidence type="ECO:0000256" key="2">
    <source>
        <dbReference type="ARBA" id="ARBA00022898"/>
    </source>
</evidence>